<evidence type="ECO:0000256" key="1">
    <source>
        <dbReference type="SAM" id="MobiDB-lite"/>
    </source>
</evidence>
<comment type="caution">
    <text evidence="2">The sequence shown here is derived from an EMBL/GenBank/DDBJ whole genome shotgun (WGS) entry which is preliminary data.</text>
</comment>
<feature type="region of interest" description="Disordered" evidence="1">
    <location>
        <begin position="1"/>
        <end position="30"/>
    </location>
</feature>
<accession>A0AAV3UIQ3</accession>
<dbReference type="Proteomes" id="UP001501729">
    <property type="component" value="Unassembled WGS sequence"/>
</dbReference>
<evidence type="ECO:0000313" key="2">
    <source>
        <dbReference type="EMBL" id="GAA5052321.1"/>
    </source>
</evidence>
<dbReference type="GeneID" id="68613528"/>
<gene>
    <name evidence="2" type="ORF">GCM10025751_28380</name>
</gene>
<name>A0AAV3UIQ3_9EURY</name>
<reference evidence="2 3" key="1">
    <citation type="journal article" date="2019" name="Int. J. Syst. Evol. Microbiol.">
        <title>The Global Catalogue of Microorganisms (GCM) 10K type strain sequencing project: providing services to taxonomists for standard genome sequencing and annotation.</title>
        <authorList>
            <consortium name="The Broad Institute Genomics Platform"/>
            <consortium name="The Broad Institute Genome Sequencing Center for Infectious Disease"/>
            <person name="Wu L."/>
            <person name="Ma J."/>
        </authorList>
    </citation>
    <scope>NUCLEOTIDE SEQUENCE [LARGE SCALE GENOMIC DNA]</scope>
    <source>
        <strain evidence="2 3">JCM 17504</strain>
    </source>
</reference>
<proteinExistence type="predicted"/>
<sequence>MAYYLIRAPPDAGLPPEQHNQLSDGELEPPRLSGPALTVALRGTRFDAETGNAVWEKENYCRPLLAQEHNAVLDNFDAIRVKQISRGDGWKEIKVLPSLWAHSHPS</sequence>
<keyword evidence="3" id="KW-1185">Reference proteome</keyword>
<organism evidence="2 3">
    <name type="scientific">Haladaptatus pallidirubidus</name>
    <dbReference type="NCBI Taxonomy" id="1008152"/>
    <lineage>
        <taxon>Archaea</taxon>
        <taxon>Methanobacteriati</taxon>
        <taxon>Methanobacteriota</taxon>
        <taxon>Stenosarchaea group</taxon>
        <taxon>Halobacteria</taxon>
        <taxon>Halobacteriales</taxon>
        <taxon>Haladaptataceae</taxon>
        <taxon>Haladaptatus</taxon>
    </lineage>
</organism>
<dbReference type="EMBL" id="BAABKX010000012">
    <property type="protein sequence ID" value="GAA5052321.1"/>
    <property type="molecule type" value="Genomic_DNA"/>
</dbReference>
<dbReference type="AlphaFoldDB" id="A0AAV3UIQ3"/>
<evidence type="ECO:0000313" key="3">
    <source>
        <dbReference type="Proteomes" id="UP001501729"/>
    </source>
</evidence>
<dbReference type="RefSeq" id="WP_227773342.1">
    <property type="nucleotide sequence ID" value="NZ_BAABKX010000012.1"/>
</dbReference>
<protein>
    <submittedName>
        <fullName evidence="2">Uncharacterized protein</fullName>
    </submittedName>
</protein>